<name>A0ACC2YKM0_9PEZI</name>
<comment type="caution">
    <text evidence="1">The sequence shown here is derived from an EMBL/GenBank/DDBJ whole genome shotgun (WGS) entry which is preliminary data.</text>
</comment>
<protein>
    <submittedName>
        <fullName evidence="1">Origin recognition complex subunit 4</fullName>
    </submittedName>
</protein>
<evidence type="ECO:0000313" key="2">
    <source>
        <dbReference type="Proteomes" id="UP001172680"/>
    </source>
</evidence>
<reference evidence="1" key="1">
    <citation type="submission" date="2022-10" db="EMBL/GenBank/DDBJ databases">
        <title>Culturing micro-colonial fungi from biological soil crusts in the Mojave desert and describing Neophaeococcomyces mojavensis, and introducing the new genera and species Taxawa tesnikishii.</title>
        <authorList>
            <person name="Kurbessoian T."/>
            <person name="Stajich J.E."/>
        </authorList>
    </citation>
    <scope>NUCLEOTIDE SEQUENCE</scope>
    <source>
        <strain evidence="1">JES_115</strain>
    </source>
</reference>
<dbReference type="EMBL" id="JAPDRP010000026">
    <property type="protein sequence ID" value="KAJ9635802.1"/>
    <property type="molecule type" value="Genomic_DNA"/>
</dbReference>
<dbReference type="Proteomes" id="UP001172680">
    <property type="component" value="Unassembled WGS sequence"/>
</dbReference>
<proteinExistence type="predicted"/>
<accession>A0ACC2YKM0</accession>
<evidence type="ECO:0000313" key="1">
    <source>
        <dbReference type="EMBL" id="KAJ9635802.1"/>
    </source>
</evidence>
<keyword evidence="2" id="KW-1185">Reference proteome</keyword>
<gene>
    <name evidence="1" type="primary">ORC4</name>
    <name evidence="1" type="ORF">H2199_008154</name>
</gene>
<organism evidence="1 2">
    <name type="scientific">Coniosporium tulheliwenetii</name>
    <dbReference type="NCBI Taxonomy" id="3383036"/>
    <lineage>
        <taxon>Eukaryota</taxon>
        <taxon>Fungi</taxon>
        <taxon>Dikarya</taxon>
        <taxon>Ascomycota</taxon>
        <taxon>Pezizomycotina</taxon>
        <taxon>Dothideomycetes</taxon>
        <taxon>Dothideomycetes incertae sedis</taxon>
        <taxon>Coniosporium</taxon>
    </lineage>
</organism>
<sequence>MLAEYTPPAVVHPTIESLQPKKRSFLSSLFGSAPRRKQGFELPPNLPKGLYMYGDVGSGKTMLMDLFYDTLPPNIKYKTRIHFHNFMQEVHRELHKMKIAHGNDIDAIPFVAANIAAKATVLCFDEFQCTDVADAMILRRLMESLMSHGTVLVTTSNRHPTELYKNGIQRESFIPCINLLLNRLTVLNLDSSTDYRKIPRPPSGVYHHPLDKAATTHAERWFAFLGDFERDPPHAAVHQVWGRDITVPRASGTAAMYRFDELIGRATGAADYIELVRNYEGFVVTDVPGMNHRSRDLARRFITFIDAVYESRAKLAMTMAVPLSELFMSHEEVDEALGNSSTKQREKMGGEHADVDDAMRMMMDDLGMSMSMLKNSNIFTGDEERFAFARALSRLSEMGSQEWVERGMGLEHKGGRGRRRAGRESGRGGGRIASGMDDSPRLAKRRKLDTPDKPTPSAQSSAHPQTPATGTLKRPTRSSTLRSAGKGSGTRTGRSTLDESNTGAEVASSAILAAHGTQRKARKNLEAEADVYDDIDGALAGDTPSKHPRKRLAGTTNGDEPIAAQTPARRKSTRGKSNAVQANNTPQDSAQDGKDELALARRSGSRGAKLLAEFKLVTGTSPKKIETPSRRNQQAEDSRTVASKEPEAEVVRSQDEADNTPVKRKRTTPEPAQLSATRKTRGQAKVPEDVEDLSGDEAVQEAPIHNSKGAVGGKLPRRPNRKSSGLDQPVHKAGTMELDRIPATVQQADVSRKRNSRKEHITNAENQGLERRGDSPKPSISRFFGRLLGNDQPRPPQVVRQNATNMRAHLEEHTEDTSQGGDDRDSDRSASPMVSSATSPPSTRAETVPEEIGFVPAASKAQLETSSRTDGASAKLLVTLVMEKLTGKRPIPLVGLDDEYSKVYQLVEQTVNAGEGNSMLLIGSRGSGKSALVNKVLKELSKDNRENFHIIRLNGFIHTDDKLALPWKEMDLEDDALGKNYADTLSKLLALLSHPSELAGEESDQVAKAVVFVMDEFDLFASHPRQTLLYNLFDIAQSRKAPIAVLGLTSKIDVSESLEKRVKSRFSHRYVHLSVAKNLQIFQEICKSALQIKPEELNIEERAILTQPAKTPQKARGSKEMSASDILIDWNSSISSLFADTSFLSRHLAPHYHLTKSVPSALSTFLLPLAGLSTSSAPTLSPTDFATSSAPEANLAAPDSSITLIPTLPTLALALLIAAARLDIILDTPTTNFNMAYAEYVSLASTARIQSAAGGALATGGVGGRVWGRDVATGEWERLVGCGLLIPVLVGEA</sequence>